<evidence type="ECO:0000256" key="7">
    <source>
        <dbReference type="ARBA" id="ARBA00023295"/>
    </source>
</evidence>
<dbReference type="Proteomes" id="UP000515163">
    <property type="component" value="Unplaced"/>
</dbReference>
<keyword evidence="6" id="KW-0456">Lyase</keyword>
<evidence type="ECO:0000256" key="1">
    <source>
        <dbReference type="ARBA" id="ARBA00022679"/>
    </source>
</evidence>
<keyword evidence="3" id="KW-0418">Kinase</keyword>
<dbReference type="OrthoDB" id="198885at2759"/>
<name>A0A6P8I711_ACTTE</name>
<evidence type="ECO:0000256" key="3">
    <source>
        <dbReference type="ARBA" id="ARBA00022777"/>
    </source>
</evidence>
<keyword evidence="5" id="KW-0464">Manganese</keyword>
<dbReference type="InterPro" id="IPR029056">
    <property type="entry name" value="Ribokinase-like"/>
</dbReference>
<keyword evidence="2" id="KW-0479">Metal-binding</keyword>
<feature type="compositionally biased region" description="Polar residues" evidence="8">
    <location>
        <begin position="359"/>
        <end position="371"/>
    </location>
</feature>
<dbReference type="GeneID" id="116299771"/>
<evidence type="ECO:0000256" key="6">
    <source>
        <dbReference type="ARBA" id="ARBA00023239"/>
    </source>
</evidence>
<keyword evidence="1" id="KW-0808">Transferase</keyword>
<dbReference type="CDD" id="cd01941">
    <property type="entry name" value="YeiC_kinase_like"/>
    <property type="match status" value="1"/>
</dbReference>
<dbReference type="InterPro" id="IPR002173">
    <property type="entry name" value="Carboh/pur_kinase_PfkB_CS"/>
</dbReference>
<dbReference type="Gene3D" id="3.40.1790.10">
    <property type="entry name" value="Indigoidine synthase domain"/>
    <property type="match status" value="1"/>
</dbReference>
<dbReference type="InParanoid" id="A0A6P8I711"/>
<dbReference type="Pfam" id="PF00294">
    <property type="entry name" value="PfkB"/>
    <property type="match status" value="1"/>
</dbReference>
<dbReference type="InterPro" id="IPR011611">
    <property type="entry name" value="PfkB_dom"/>
</dbReference>
<reference evidence="11" key="1">
    <citation type="submission" date="2025-08" db="UniProtKB">
        <authorList>
            <consortium name="RefSeq"/>
        </authorList>
    </citation>
    <scope>IDENTIFICATION</scope>
    <source>
        <tissue evidence="11">Tentacle</tissue>
    </source>
</reference>
<keyword evidence="4" id="KW-0378">Hydrolase</keyword>
<dbReference type="AlphaFoldDB" id="A0A6P8I711"/>
<evidence type="ECO:0000256" key="2">
    <source>
        <dbReference type="ARBA" id="ARBA00022723"/>
    </source>
</evidence>
<evidence type="ECO:0000313" key="11">
    <source>
        <dbReference type="RefSeq" id="XP_031564349.1"/>
    </source>
</evidence>
<dbReference type="PANTHER" id="PTHR42909:SF1">
    <property type="entry name" value="CARBOHYDRATE KINASE PFKB DOMAIN-CONTAINING PROTEIN"/>
    <property type="match status" value="1"/>
</dbReference>
<dbReference type="PANTHER" id="PTHR42909">
    <property type="entry name" value="ZGC:136858"/>
    <property type="match status" value="1"/>
</dbReference>
<sequence>MMIKGVWSVLKHSRLASFRRLSTITEYSPLGTGLGPKPIVKTLLDKTSNPLLNIYPEVADAVALKKPVVALESTIITHGFAYPQNLSIAKEVCKIVRENGAIPATVAVFDGCVHVGISMENLEKLAKNKESVKTSRRDFPYVLSKGMMGGTTVAGTMIAAEKAGIDVFVTGGIGGVHRGAQTTFDVSADLTELGRTPVAVVCAGAKSILDIQLTLEYLETQGVTVATYGNTKDFPSFFTSKSGFESSCFVQTPIEAAKLIDCSKSFGLQKGMVIAVPIPEEEAGEGSLIEQAIQQALNEASSTGIIGKDITPFVLKRLNELTEGKSVQANFSLVKNNARVGSQIAVELSKLRQGRKSMSPATTQGSVSLPTDGQLHFKNDVTKPSKRVSNDETNGSERRGRPVVIGGSNVDFIATAKTIIPEASNPGKVRMSFGGVGRNIAEALSRLKMKPLFISAVGEDPLGAMLLDHCREVNISTGGIQTFSTCQTGTYSTILSNEGDFNVAVGDMDIHQKLTPHLILSFEESIKNAPLVIVDANSKEESLDFVIQLCTQHKVPVWFEPTCMMKSALPFQSSAWQNITYASPNVHELRSMSDTVVQYHKAPRHRKAEKLRNREKSLEDAIEECILLSQPLMTHIHCLVITLGKNGVLVCRNTAADHRFPTAQFSEMLTMYHELVSVVHFPVPEVKDIVNVTGAGDSLAAAIIMAIIRGYQPEICIKLGLKAAIHSLHSQDAVSQSLTPDNFTADLVKDWTELTHREIDIRDLL</sequence>
<dbReference type="GO" id="GO:0005737">
    <property type="term" value="C:cytoplasm"/>
    <property type="evidence" value="ECO:0007669"/>
    <property type="project" value="TreeGrafter"/>
</dbReference>
<dbReference type="PROSITE" id="PS00584">
    <property type="entry name" value="PFKB_KINASES_2"/>
    <property type="match status" value="1"/>
</dbReference>
<keyword evidence="7" id="KW-0326">Glycosidase</keyword>
<protein>
    <submittedName>
        <fullName evidence="11">Pseudouridine-metabolizing bifunctional protein C1861.05-like</fullName>
    </submittedName>
</protein>
<proteinExistence type="inferred from homology"/>
<evidence type="ECO:0000256" key="5">
    <source>
        <dbReference type="ARBA" id="ARBA00023211"/>
    </source>
</evidence>
<accession>A0A6P8I711</accession>
<feature type="region of interest" description="Disordered" evidence="8">
    <location>
        <begin position="352"/>
        <end position="401"/>
    </location>
</feature>
<evidence type="ECO:0000256" key="4">
    <source>
        <dbReference type="ARBA" id="ARBA00022801"/>
    </source>
</evidence>
<dbReference type="SUPFAM" id="SSF110581">
    <property type="entry name" value="Indigoidine synthase A-like"/>
    <property type="match status" value="1"/>
</dbReference>
<dbReference type="GO" id="GO:0016301">
    <property type="term" value="F:kinase activity"/>
    <property type="evidence" value="ECO:0007669"/>
    <property type="project" value="UniProtKB-KW"/>
</dbReference>
<dbReference type="HAMAP" id="MF_01876">
    <property type="entry name" value="PsiMP_glycosidase"/>
    <property type="match status" value="1"/>
</dbReference>
<gene>
    <name evidence="11" type="primary">LOC116299771</name>
</gene>
<dbReference type="InterPro" id="IPR007342">
    <property type="entry name" value="PsuG"/>
</dbReference>
<dbReference type="RefSeq" id="XP_031564349.1">
    <property type="nucleotide sequence ID" value="XM_031708489.1"/>
</dbReference>
<evidence type="ECO:0000259" key="9">
    <source>
        <dbReference type="Pfam" id="PF00294"/>
    </source>
</evidence>
<dbReference type="GO" id="GO:0046872">
    <property type="term" value="F:metal ion binding"/>
    <property type="evidence" value="ECO:0007669"/>
    <property type="project" value="UniProtKB-KW"/>
</dbReference>
<keyword evidence="10" id="KW-1185">Reference proteome</keyword>
<dbReference type="GO" id="GO:0006796">
    <property type="term" value="P:phosphate-containing compound metabolic process"/>
    <property type="evidence" value="ECO:0007669"/>
    <property type="project" value="UniProtKB-ARBA"/>
</dbReference>
<feature type="domain" description="Carbohydrate kinase PfkB" evidence="9">
    <location>
        <begin position="403"/>
        <end position="731"/>
    </location>
</feature>
<dbReference type="GO" id="GO:0016798">
    <property type="term" value="F:hydrolase activity, acting on glycosyl bonds"/>
    <property type="evidence" value="ECO:0007669"/>
    <property type="project" value="UniProtKB-KW"/>
</dbReference>
<dbReference type="GO" id="GO:0004730">
    <property type="term" value="F:pseudouridylate synthase activity"/>
    <property type="evidence" value="ECO:0007669"/>
    <property type="project" value="InterPro"/>
</dbReference>
<dbReference type="KEGG" id="aten:116299771"/>
<dbReference type="SUPFAM" id="SSF53613">
    <property type="entry name" value="Ribokinase-like"/>
    <property type="match status" value="1"/>
</dbReference>
<organism evidence="10 11">
    <name type="scientific">Actinia tenebrosa</name>
    <name type="common">Australian red waratah sea anemone</name>
    <dbReference type="NCBI Taxonomy" id="6105"/>
    <lineage>
        <taxon>Eukaryota</taxon>
        <taxon>Metazoa</taxon>
        <taxon>Cnidaria</taxon>
        <taxon>Anthozoa</taxon>
        <taxon>Hexacorallia</taxon>
        <taxon>Actiniaria</taxon>
        <taxon>Actiniidae</taxon>
        <taxon>Actinia</taxon>
    </lineage>
</organism>
<dbReference type="Pfam" id="PF04227">
    <property type="entry name" value="Indigoidine_A"/>
    <property type="match status" value="1"/>
</dbReference>
<dbReference type="Gene3D" id="3.40.1190.20">
    <property type="match status" value="1"/>
</dbReference>
<evidence type="ECO:0000313" key="10">
    <source>
        <dbReference type="Proteomes" id="UP000515163"/>
    </source>
</evidence>
<evidence type="ECO:0000256" key="8">
    <source>
        <dbReference type="SAM" id="MobiDB-lite"/>
    </source>
</evidence>
<dbReference type="InterPro" id="IPR022830">
    <property type="entry name" value="Indigdn_synthA-like"/>
</dbReference>